<dbReference type="eggNOG" id="ENOG50317ZH">
    <property type="taxonomic scope" value="Bacteria"/>
</dbReference>
<dbReference type="AlphaFoldDB" id="I2PY49"/>
<organism evidence="2">
    <name type="scientific">Desulfovibrio sp. U5L</name>
    <dbReference type="NCBI Taxonomy" id="596152"/>
    <lineage>
        <taxon>Bacteria</taxon>
        <taxon>Pseudomonadati</taxon>
        <taxon>Thermodesulfobacteriota</taxon>
        <taxon>Desulfovibrionia</taxon>
        <taxon>Desulfovibrionales</taxon>
        <taxon>Desulfovibrionaceae</taxon>
        <taxon>Desulfovibrio</taxon>
    </lineage>
</organism>
<proteinExistence type="predicted"/>
<keyword evidence="1" id="KW-0732">Signal</keyword>
<evidence type="ECO:0000256" key="1">
    <source>
        <dbReference type="SAM" id="SignalP"/>
    </source>
</evidence>
<protein>
    <submittedName>
        <fullName evidence="2">Uncharacterized protein</fullName>
    </submittedName>
</protein>
<dbReference type="EMBL" id="JH600068">
    <property type="protein sequence ID" value="EIG52455.1"/>
    <property type="molecule type" value="Genomic_DNA"/>
</dbReference>
<dbReference type="HOGENOM" id="CLU_1956052_0_0_7"/>
<dbReference type="STRING" id="596152.DesU5LDRAFT_0752"/>
<reference evidence="2" key="1">
    <citation type="submission" date="2011-11" db="EMBL/GenBank/DDBJ databases">
        <title>Improved High-Quality Draft sequence of Desulfovibrio sp. U5L.</title>
        <authorList>
            <consortium name="US DOE Joint Genome Institute"/>
            <person name="Lucas S."/>
            <person name="Han J."/>
            <person name="Lapidus A."/>
            <person name="Cheng J.-F."/>
            <person name="Goodwin L."/>
            <person name="Pitluck S."/>
            <person name="Peters L."/>
            <person name="Ovchinnikova G."/>
            <person name="Held B."/>
            <person name="Detter J.C."/>
            <person name="Han C."/>
            <person name="Tapia R."/>
            <person name="Land M."/>
            <person name="Hauser L."/>
            <person name="Kyrpides N."/>
            <person name="Ivanova N."/>
            <person name="Pagani I."/>
            <person name="Gabster J."/>
            <person name="Walker C."/>
            <person name="Stolyar S."/>
            <person name="Stahl D."/>
            <person name="Arkin A."/>
            <person name="Dehal P."/>
            <person name="Hazen T."/>
            <person name="Woyke T."/>
        </authorList>
    </citation>
    <scope>NUCLEOTIDE SEQUENCE [LARGE SCALE GENOMIC DNA]</scope>
    <source>
        <strain evidence="2">U5L</strain>
    </source>
</reference>
<feature type="chain" id="PRO_5003663535" evidence="1">
    <location>
        <begin position="26"/>
        <end position="129"/>
    </location>
</feature>
<sequence>MKRLATLFLAVALAVVLGLPGRAAAFDEQTVLACAFRQALAILTCKEPDKYSFVGIRDGVYVFNSFFAKGFAEFYVQINGDHAIFTSRVWHGRMPSGRIFRDDTAGCVTVAVDAIACSKQRVARCCGSP</sequence>
<dbReference type="OrthoDB" id="5457935at2"/>
<evidence type="ECO:0000313" key="2">
    <source>
        <dbReference type="EMBL" id="EIG52455.1"/>
    </source>
</evidence>
<accession>I2PY49</accession>
<gene>
    <name evidence="2" type="ORF">DesU5LDRAFT_0752</name>
</gene>
<feature type="signal peptide" evidence="1">
    <location>
        <begin position="1"/>
        <end position="25"/>
    </location>
</feature>
<name>I2PY49_9BACT</name>